<accession>A0A0B6Z1T8</accession>
<dbReference type="AlphaFoldDB" id="A0A0B6Z1T8"/>
<feature type="region of interest" description="Disordered" evidence="1">
    <location>
        <begin position="21"/>
        <end position="46"/>
    </location>
</feature>
<name>A0A0B6Z1T8_9EUPU</name>
<proteinExistence type="predicted"/>
<sequence>NGHRLLSDMSQQNLKLWYKQQQLQHHHQHQQQEPLQQNRYSPPDIDNNISTTFDICNNHNHCLIQQSA</sequence>
<reference evidence="2" key="1">
    <citation type="submission" date="2014-12" db="EMBL/GenBank/DDBJ databases">
        <title>Insight into the proteome of Arion vulgaris.</title>
        <authorList>
            <person name="Aradska J."/>
            <person name="Bulat T."/>
            <person name="Smidak R."/>
            <person name="Sarate P."/>
            <person name="Gangsoo J."/>
            <person name="Sialana F."/>
            <person name="Bilban M."/>
            <person name="Lubec G."/>
        </authorList>
    </citation>
    <scope>NUCLEOTIDE SEQUENCE</scope>
    <source>
        <tissue evidence="2">Skin</tissue>
    </source>
</reference>
<dbReference type="EMBL" id="HACG01015679">
    <property type="protein sequence ID" value="CEK62544.1"/>
    <property type="molecule type" value="Transcribed_RNA"/>
</dbReference>
<organism evidence="2">
    <name type="scientific">Arion vulgaris</name>
    <dbReference type="NCBI Taxonomy" id="1028688"/>
    <lineage>
        <taxon>Eukaryota</taxon>
        <taxon>Metazoa</taxon>
        <taxon>Spiralia</taxon>
        <taxon>Lophotrochozoa</taxon>
        <taxon>Mollusca</taxon>
        <taxon>Gastropoda</taxon>
        <taxon>Heterobranchia</taxon>
        <taxon>Euthyneura</taxon>
        <taxon>Panpulmonata</taxon>
        <taxon>Eupulmonata</taxon>
        <taxon>Stylommatophora</taxon>
        <taxon>Helicina</taxon>
        <taxon>Arionoidea</taxon>
        <taxon>Arionidae</taxon>
        <taxon>Arion</taxon>
    </lineage>
</organism>
<evidence type="ECO:0000313" key="2">
    <source>
        <dbReference type="EMBL" id="CEK62544.1"/>
    </source>
</evidence>
<protein>
    <submittedName>
        <fullName evidence="2">Uncharacterized protein</fullName>
    </submittedName>
</protein>
<feature type="non-terminal residue" evidence="2">
    <location>
        <position position="1"/>
    </location>
</feature>
<evidence type="ECO:0000256" key="1">
    <source>
        <dbReference type="SAM" id="MobiDB-lite"/>
    </source>
</evidence>
<feature type="non-terminal residue" evidence="2">
    <location>
        <position position="68"/>
    </location>
</feature>
<gene>
    <name evidence="2" type="primary">ORF45463</name>
</gene>